<evidence type="ECO:0000313" key="1">
    <source>
        <dbReference type="EMBL" id="MDO7843621.1"/>
    </source>
</evidence>
<comment type="caution">
    <text evidence="1">The sequence shown here is derived from an EMBL/GenBank/DDBJ whole genome shotgun (WGS) entry which is preliminary data.</text>
</comment>
<dbReference type="Proteomes" id="UP001176468">
    <property type="component" value="Unassembled WGS sequence"/>
</dbReference>
<proteinExistence type="predicted"/>
<evidence type="ECO:0000313" key="2">
    <source>
        <dbReference type="Proteomes" id="UP001176468"/>
    </source>
</evidence>
<reference evidence="1" key="1">
    <citation type="submission" date="2023-07" db="EMBL/GenBank/DDBJ databases">
        <authorList>
            <person name="Kim M.K."/>
        </authorList>
    </citation>
    <scope>NUCLEOTIDE SEQUENCE</scope>
    <source>
        <strain evidence="1">CA1-15</strain>
    </source>
</reference>
<keyword evidence="2" id="KW-1185">Reference proteome</keyword>
<name>A0ABT9A3R8_9SPHN</name>
<accession>A0ABT9A3R8</accession>
<dbReference type="RefSeq" id="WP_304562076.1">
    <property type="nucleotide sequence ID" value="NZ_JAUQSZ010000010.1"/>
</dbReference>
<dbReference type="EMBL" id="JAUQSZ010000010">
    <property type="protein sequence ID" value="MDO7843621.1"/>
    <property type="molecule type" value="Genomic_DNA"/>
</dbReference>
<protein>
    <submittedName>
        <fullName evidence="1">Uncharacterized protein</fullName>
    </submittedName>
</protein>
<sequence>MSTFDITGGYDPIFDYPIGARPENPAMRDSVSMWISDDLGRFGLPRFVIEAVGGEWDYRGIEANIAFPDGRVLIGAGGFAPSEPKIVGGRAVTLDAGPLAFEVIEPLRRWQMRFDGTAYETTIDRQVAGDIGGPTRHVRITIDTQSACPPWTPGEQTTDNATALAVGAVGGHRHEQLFRCSGRLAIEGDAAIDFNGSGLRIRRTGVRDIGAFPGHCWQSALFPSGKAFGILAFPPRADGTAAYSDAFLFDGETKTYGKVVEAPWMTSFAPHGGAVDIVIETDAGRVHIGGRTHDSTYIAKDRPMFGDWAPGGMLSGVGLPFHQGGALYTWDGEQAYGMIERSLPVEKMTGTQ</sequence>
<gene>
    <name evidence="1" type="ORF">Q5H94_14905</name>
</gene>
<organism evidence="1 2">
    <name type="scientific">Sphingomonas immobilis</name>
    <dbReference type="NCBI Taxonomy" id="3063997"/>
    <lineage>
        <taxon>Bacteria</taxon>
        <taxon>Pseudomonadati</taxon>
        <taxon>Pseudomonadota</taxon>
        <taxon>Alphaproteobacteria</taxon>
        <taxon>Sphingomonadales</taxon>
        <taxon>Sphingomonadaceae</taxon>
        <taxon>Sphingomonas</taxon>
    </lineage>
</organism>